<keyword evidence="12" id="KW-1185">Reference proteome</keyword>
<dbReference type="NCBIfam" id="NF000996">
    <property type="entry name" value="PRK00105.1"/>
    <property type="match status" value="1"/>
</dbReference>
<evidence type="ECO:0000256" key="10">
    <source>
        <dbReference type="HAMAP-Rule" id="MF_00230"/>
    </source>
</evidence>
<evidence type="ECO:0000256" key="2">
    <source>
        <dbReference type="ARBA" id="ARBA00007110"/>
    </source>
</evidence>
<dbReference type="Proteomes" id="UP001549749">
    <property type="component" value="Unassembled WGS sequence"/>
</dbReference>
<dbReference type="RefSeq" id="WP_354661373.1">
    <property type="nucleotide sequence ID" value="NZ_JBEXAC010000002.1"/>
</dbReference>
<evidence type="ECO:0000313" key="11">
    <source>
        <dbReference type="EMBL" id="MET6998733.1"/>
    </source>
</evidence>
<evidence type="ECO:0000256" key="7">
    <source>
        <dbReference type="ARBA" id="ARBA00022679"/>
    </source>
</evidence>
<dbReference type="Gene3D" id="1.10.1610.10">
    <property type="match status" value="1"/>
</dbReference>
<dbReference type="Gene3D" id="3.40.50.10210">
    <property type="match status" value="1"/>
</dbReference>
<evidence type="ECO:0000256" key="5">
    <source>
        <dbReference type="ARBA" id="ARBA00022573"/>
    </source>
</evidence>
<evidence type="ECO:0000256" key="4">
    <source>
        <dbReference type="ARBA" id="ARBA00015486"/>
    </source>
</evidence>
<dbReference type="SUPFAM" id="SSF52733">
    <property type="entry name" value="Nicotinate mononucleotide:5,6-dimethylbenzimidazole phosphoribosyltransferase (CobT)"/>
    <property type="match status" value="1"/>
</dbReference>
<accession>A0ABV2T6S7</accession>
<sequence length="350" mass="37229">MNTTLMPPVAPLSRKLAGALQEKIDQKTKPPGSLGRLEQIALQAGLIQQTLQPEVRHPAIIVFAGDHGIAAEGLVNPYPQAVTAQMVYNFLNGGAAINVFCKQQQLALKIVDAGVNHIFGPHPLLTDHKIAMGTHNYLHGPAMSLDQCKLAMKAGATAVLALHQEGCNLIGFGEMGIGNTSSATLLMSCFTGRPLEDCIGSGTGCNTQQLIQKTGILQQALAHHPPMQDPLQILATYGGFEIAMICGAIQQAAALRMLVVIDGFIVTTALLAAAHMQPAVTDYCVFAHCSSEKGHQALLQHMEVQPLLMLDMRLGEGTGAAMAMPVIQNAIAFMQHMASFSSAHISNRQH</sequence>
<gene>
    <name evidence="10 11" type="primary">cobT</name>
    <name evidence="11" type="ORF">ABR189_15220</name>
</gene>
<proteinExistence type="inferred from homology"/>
<dbReference type="PANTHER" id="PTHR43463">
    <property type="entry name" value="NICOTINATE-NUCLEOTIDE--DIMETHYLBENZIMIDAZOLE PHOSPHORIBOSYLTRANSFERASE"/>
    <property type="match status" value="1"/>
</dbReference>
<dbReference type="CDD" id="cd02439">
    <property type="entry name" value="DMB-PRT_CobT"/>
    <property type="match status" value="1"/>
</dbReference>
<evidence type="ECO:0000256" key="9">
    <source>
        <dbReference type="ARBA" id="ARBA00047340"/>
    </source>
</evidence>
<comment type="similarity">
    <text evidence="2 10">Belongs to the CobT family.</text>
</comment>
<dbReference type="HAMAP" id="MF_00230">
    <property type="entry name" value="CobT"/>
    <property type="match status" value="1"/>
</dbReference>
<protein>
    <recommendedName>
        <fullName evidence="4 10">Nicotinate-nucleotide--dimethylbenzimidazole phosphoribosyltransferase</fullName>
        <shortName evidence="10">NN:DBI PRT</shortName>
        <ecNumber evidence="3 10">2.4.2.21</ecNumber>
    </recommendedName>
    <alternativeName>
        <fullName evidence="8 10">N(1)-alpha-phosphoribosyltransferase</fullName>
    </alternativeName>
</protein>
<dbReference type="InterPro" id="IPR023195">
    <property type="entry name" value="Nict_dMeBzImd_PRibTrfase_N"/>
</dbReference>
<comment type="pathway">
    <text evidence="1 10">Nucleoside biosynthesis; alpha-ribazole biosynthesis; alpha-ribazole from 5,6-dimethylbenzimidazole: step 1/2.</text>
</comment>
<dbReference type="NCBIfam" id="TIGR03160">
    <property type="entry name" value="cobT_DBIPRT"/>
    <property type="match status" value="1"/>
</dbReference>
<dbReference type="Pfam" id="PF02277">
    <property type="entry name" value="DBI_PRT"/>
    <property type="match status" value="1"/>
</dbReference>
<comment type="function">
    <text evidence="10">Catalyzes the synthesis of alpha-ribazole-5'-phosphate from nicotinate mononucleotide (NAMN) and 5,6-dimethylbenzimidazole (DMB).</text>
</comment>
<dbReference type="PANTHER" id="PTHR43463:SF1">
    <property type="entry name" value="NICOTINATE-NUCLEOTIDE--DIMETHYLBENZIMIDAZOLE PHOSPHORIBOSYLTRANSFERASE"/>
    <property type="match status" value="1"/>
</dbReference>
<feature type="active site" description="Proton acceptor" evidence="10">
    <location>
        <position position="316"/>
    </location>
</feature>
<name>A0ABV2T6S7_9BACT</name>
<dbReference type="InterPro" id="IPR017846">
    <property type="entry name" value="Nict_dMeBzImd_PRibTrfase_bact"/>
</dbReference>
<dbReference type="GO" id="GO:0008939">
    <property type="term" value="F:nicotinate-nucleotide-dimethylbenzimidazole phosphoribosyltransferase activity"/>
    <property type="evidence" value="ECO:0007669"/>
    <property type="project" value="UniProtKB-EC"/>
</dbReference>
<dbReference type="EMBL" id="JBEXAC010000002">
    <property type="protein sequence ID" value="MET6998733.1"/>
    <property type="molecule type" value="Genomic_DNA"/>
</dbReference>
<keyword evidence="5 10" id="KW-0169">Cobalamin biosynthesis</keyword>
<evidence type="ECO:0000256" key="8">
    <source>
        <dbReference type="ARBA" id="ARBA00030686"/>
    </source>
</evidence>
<evidence type="ECO:0000256" key="6">
    <source>
        <dbReference type="ARBA" id="ARBA00022676"/>
    </source>
</evidence>
<dbReference type="EC" id="2.4.2.21" evidence="3 10"/>
<organism evidence="11 12">
    <name type="scientific">Chitinophaga defluvii</name>
    <dbReference type="NCBI Taxonomy" id="3163343"/>
    <lineage>
        <taxon>Bacteria</taxon>
        <taxon>Pseudomonadati</taxon>
        <taxon>Bacteroidota</taxon>
        <taxon>Chitinophagia</taxon>
        <taxon>Chitinophagales</taxon>
        <taxon>Chitinophagaceae</taxon>
        <taxon>Chitinophaga</taxon>
    </lineage>
</organism>
<comment type="catalytic activity">
    <reaction evidence="9 10">
        <text>5,6-dimethylbenzimidazole + nicotinate beta-D-ribonucleotide = alpha-ribazole 5'-phosphate + nicotinate + H(+)</text>
        <dbReference type="Rhea" id="RHEA:11196"/>
        <dbReference type="ChEBI" id="CHEBI:15378"/>
        <dbReference type="ChEBI" id="CHEBI:15890"/>
        <dbReference type="ChEBI" id="CHEBI:32544"/>
        <dbReference type="ChEBI" id="CHEBI:57502"/>
        <dbReference type="ChEBI" id="CHEBI:57918"/>
        <dbReference type="EC" id="2.4.2.21"/>
    </reaction>
</comment>
<dbReference type="InterPro" id="IPR036087">
    <property type="entry name" value="Nict_dMeBzImd_PRibTrfase_sf"/>
</dbReference>
<evidence type="ECO:0000256" key="1">
    <source>
        <dbReference type="ARBA" id="ARBA00005049"/>
    </source>
</evidence>
<keyword evidence="7 10" id="KW-0808">Transferase</keyword>
<comment type="caution">
    <text evidence="11">The sequence shown here is derived from an EMBL/GenBank/DDBJ whole genome shotgun (WGS) entry which is preliminary data.</text>
</comment>
<keyword evidence="6 10" id="KW-0328">Glycosyltransferase</keyword>
<reference evidence="11 12" key="1">
    <citation type="submission" date="2024-06" db="EMBL/GenBank/DDBJ databases">
        <title>Chitinophaga defluvii sp. nov., isolated from municipal sewage.</title>
        <authorList>
            <person name="Zhang L."/>
        </authorList>
    </citation>
    <scope>NUCLEOTIDE SEQUENCE [LARGE SCALE GENOMIC DNA]</scope>
    <source>
        <strain evidence="11 12">H8</strain>
    </source>
</reference>
<evidence type="ECO:0000256" key="3">
    <source>
        <dbReference type="ARBA" id="ARBA00011991"/>
    </source>
</evidence>
<dbReference type="InterPro" id="IPR003200">
    <property type="entry name" value="Nict_dMeBzImd_PRibTrfase"/>
</dbReference>
<evidence type="ECO:0000313" key="12">
    <source>
        <dbReference type="Proteomes" id="UP001549749"/>
    </source>
</evidence>